<dbReference type="PANTHER" id="PTHR43757:SF2">
    <property type="entry name" value="AMINOMETHYLTRANSFERASE, MITOCHONDRIAL"/>
    <property type="match status" value="1"/>
</dbReference>
<sequence length="470" mass="52494">MTKANLSHVLQEAGNTVRLLRNSKTGIYVYPVVAPEFSNWRSEQAAWRETAVLFDQSHHMDELVVEGPDAAKFLESLAINSFANFGTNRAKHYVPVTPAGHVIGDMIIFRETEQKFVLVGRAPTANWLLYNASLSKHDVKLTHDPRSPSRPDGKQVTRIHYRFQIQGPDAPKIFEKINGGPIPEIKFFHVDWINVAGRKVQALRHGMAGAPGLEIWGPYAEKDEVRDAIVKAAQEAGVDLRLVGSRAYASNTLESGWIPSPLPAIYTGDELQAYRDWLSAGSYEASGSIGGSFVSKNIADYYLNPYELGYGVYVKFDHDFVGRAAVEKQKQTPQRRKVTFEWNPEDVVKVIASAFQPGEQAAKWIDFPLSNYASSSFDKILKDGKVVGLSMFNGYSYNERAMLSLGVVDPYIKDNDVLTLIWGEPDGGTEKTSVEQGHRQAEIRVRVAPVPYAQEARENYAESWRTKKAI</sequence>
<dbReference type="InterPro" id="IPR006222">
    <property type="entry name" value="GCVT_N"/>
</dbReference>
<evidence type="ECO:0000259" key="1">
    <source>
        <dbReference type="Pfam" id="PF01571"/>
    </source>
</evidence>
<proteinExistence type="predicted"/>
<dbReference type="Gene3D" id="3.30.1360.120">
    <property type="entry name" value="Probable tRNA modification gtpase trme, domain 1"/>
    <property type="match status" value="1"/>
</dbReference>
<dbReference type="Pfam" id="PF01571">
    <property type="entry name" value="GCV_T"/>
    <property type="match status" value="1"/>
</dbReference>
<dbReference type="EMBL" id="SBIP01000005">
    <property type="protein sequence ID" value="RWX75036.1"/>
    <property type="molecule type" value="Genomic_DNA"/>
</dbReference>
<evidence type="ECO:0000313" key="3">
    <source>
        <dbReference type="Proteomes" id="UP000287687"/>
    </source>
</evidence>
<reference evidence="2 3" key="1">
    <citation type="submission" date="2019-01" db="EMBL/GenBank/DDBJ databases">
        <title>The draft genome of Rhizobium sp. 24NR.</title>
        <authorList>
            <person name="Liu L."/>
            <person name="Liang L."/>
            <person name="Shi S."/>
            <person name="Xu L."/>
            <person name="Wang X."/>
            <person name="Li L."/>
            <person name="Zhang X."/>
        </authorList>
    </citation>
    <scope>NUCLEOTIDE SEQUENCE [LARGE SCALE GENOMIC DNA]</scope>
    <source>
        <strain evidence="2 3">24NR</strain>
    </source>
</reference>
<dbReference type="GO" id="GO:0016740">
    <property type="term" value="F:transferase activity"/>
    <property type="evidence" value="ECO:0007669"/>
    <property type="project" value="UniProtKB-KW"/>
</dbReference>
<accession>A0A3S3TUD4</accession>
<feature type="domain" description="GCVT N-terminal" evidence="1">
    <location>
        <begin position="36"/>
        <end position="258"/>
    </location>
</feature>
<evidence type="ECO:0000313" key="2">
    <source>
        <dbReference type="EMBL" id="RWX75036.1"/>
    </source>
</evidence>
<dbReference type="Proteomes" id="UP000287687">
    <property type="component" value="Unassembled WGS sequence"/>
</dbReference>
<dbReference type="InterPro" id="IPR027266">
    <property type="entry name" value="TrmE/GcvT-like"/>
</dbReference>
<dbReference type="RefSeq" id="WP_128445135.1">
    <property type="nucleotide sequence ID" value="NZ_SBIP01000005.1"/>
</dbReference>
<gene>
    <name evidence="2" type="ORF">EPK99_21425</name>
</gene>
<dbReference type="PANTHER" id="PTHR43757">
    <property type="entry name" value="AMINOMETHYLTRANSFERASE"/>
    <property type="match status" value="1"/>
</dbReference>
<comment type="caution">
    <text evidence="2">The sequence shown here is derived from an EMBL/GenBank/DDBJ whole genome shotgun (WGS) entry which is preliminary data.</text>
</comment>
<organism evidence="2 3">
    <name type="scientific">Neorhizobium lilium</name>
    <dbReference type="NCBI Taxonomy" id="2503024"/>
    <lineage>
        <taxon>Bacteria</taxon>
        <taxon>Pseudomonadati</taxon>
        <taxon>Pseudomonadota</taxon>
        <taxon>Alphaproteobacteria</taxon>
        <taxon>Hyphomicrobiales</taxon>
        <taxon>Rhizobiaceae</taxon>
        <taxon>Rhizobium/Agrobacterium group</taxon>
        <taxon>Neorhizobium</taxon>
    </lineage>
</organism>
<dbReference type="SUPFAM" id="SSF103025">
    <property type="entry name" value="Folate-binding domain"/>
    <property type="match status" value="1"/>
</dbReference>
<keyword evidence="2" id="KW-0808">Transferase</keyword>
<keyword evidence="3" id="KW-1185">Reference proteome</keyword>
<protein>
    <submittedName>
        <fullName evidence="2">Aminomethyl transferase family protein</fullName>
    </submittedName>
</protein>
<dbReference type="OrthoDB" id="9800828at2"/>
<dbReference type="InterPro" id="IPR028896">
    <property type="entry name" value="GcvT/YgfZ/DmdA"/>
</dbReference>
<dbReference type="AlphaFoldDB" id="A0A3S3TUD4"/>
<name>A0A3S3TUD4_9HYPH</name>